<dbReference type="EMBL" id="BEXD01004096">
    <property type="protein sequence ID" value="GBC06761.1"/>
    <property type="molecule type" value="Genomic_DNA"/>
</dbReference>
<dbReference type="EMBL" id="BLAL01000324">
    <property type="protein sequence ID" value="GET03429.1"/>
    <property type="molecule type" value="Genomic_DNA"/>
</dbReference>
<accession>A0A2Z6RWR8</accession>
<sequence>MAQLVGDVLLLVFTELHDDLASLYSCTLVNTTWCHIAVPLLWKHISFAYEKPLNYKLSLESREKLYNVIAHFIPNDPKDPLPQNNIILPLKKFSRKPIFEYMNFFTRITPYWIKDMVQLSINDKVKDSKHKKNILEQEIYKLIFNKCNNVKHFYWDTKKKLYRYPNAKSFFSNLRSLEFNFEVVTSKTLFRLAMICQNITNLEINDCDEDFPGLVSFIKIQNNLQSLRLHFDDEVEEQYTMLSNIIKKKASILKTLILNPIITLISPIFIPSLKNIQYLILSNDGGELYESVKWREWEYYLTMSSFPYLQHLEVSYLPSKIVCLIVEKSGKNISEIIIRYPLESDDYPSDNKNLIKVISNNCSKLVNLTMNVDSKNLKEMGMIFSNCKLLEKIYFTTNVSILPDGDELLRVLSNISPKTLREFSFGDKWNFSLKGLESFFESWKRKNKFPIKFIHYYDEWVYSWTDDHDKIVEKYKNEKVIR</sequence>
<evidence type="ECO:0000313" key="2">
    <source>
        <dbReference type="EMBL" id="GET03429.1"/>
    </source>
</evidence>
<organism evidence="1 3">
    <name type="scientific">Rhizophagus clarus</name>
    <dbReference type="NCBI Taxonomy" id="94130"/>
    <lineage>
        <taxon>Eukaryota</taxon>
        <taxon>Fungi</taxon>
        <taxon>Fungi incertae sedis</taxon>
        <taxon>Mucoromycota</taxon>
        <taxon>Glomeromycotina</taxon>
        <taxon>Glomeromycetes</taxon>
        <taxon>Glomerales</taxon>
        <taxon>Glomeraceae</taxon>
        <taxon>Rhizophagus</taxon>
    </lineage>
</organism>
<dbReference type="Proteomes" id="UP000615446">
    <property type="component" value="Unassembled WGS sequence"/>
</dbReference>
<reference evidence="1 3" key="1">
    <citation type="submission" date="2017-11" db="EMBL/GenBank/DDBJ databases">
        <title>The genome of Rhizophagus clarus HR1 reveals common genetic basis of auxotrophy among arbuscular mycorrhizal fungi.</title>
        <authorList>
            <person name="Kobayashi Y."/>
        </authorList>
    </citation>
    <scope>NUCLEOTIDE SEQUENCE [LARGE SCALE GENOMIC DNA]</scope>
    <source>
        <strain evidence="1 3">HR1</strain>
    </source>
</reference>
<proteinExistence type="predicted"/>
<dbReference type="Proteomes" id="UP000247702">
    <property type="component" value="Unassembled WGS sequence"/>
</dbReference>
<dbReference type="Gene3D" id="3.80.10.10">
    <property type="entry name" value="Ribonuclease Inhibitor"/>
    <property type="match status" value="1"/>
</dbReference>
<dbReference type="SUPFAM" id="SSF52047">
    <property type="entry name" value="RNI-like"/>
    <property type="match status" value="1"/>
</dbReference>
<protein>
    <submittedName>
        <fullName evidence="1">Uncharacterized protein</fullName>
    </submittedName>
</protein>
<evidence type="ECO:0000313" key="1">
    <source>
        <dbReference type="EMBL" id="GBC06761.1"/>
    </source>
</evidence>
<comment type="caution">
    <text evidence="1">The sequence shown here is derived from an EMBL/GenBank/DDBJ whole genome shotgun (WGS) entry which is preliminary data.</text>
</comment>
<gene>
    <name evidence="2" type="ORF">RCL2_002977200</name>
    <name evidence="1" type="ORF">RclHR1_07020004</name>
</gene>
<name>A0A2Z6RWR8_9GLOM</name>
<reference evidence="2" key="2">
    <citation type="submission" date="2019-10" db="EMBL/GenBank/DDBJ databases">
        <title>Conservation and host-specific expression of non-tandemly repeated heterogenous ribosome RNA gene in arbuscular mycorrhizal fungi.</title>
        <authorList>
            <person name="Maeda T."/>
            <person name="Kobayashi Y."/>
            <person name="Nakagawa T."/>
            <person name="Ezawa T."/>
            <person name="Yamaguchi K."/>
            <person name="Bino T."/>
            <person name="Nishimoto Y."/>
            <person name="Shigenobu S."/>
            <person name="Kawaguchi M."/>
        </authorList>
    </citation>
    <scope>NUCLEOTIDE SEQUENCE</scope>
    <source>
        <strain evidence="2">HR1</strain>
    </source>
</reference>
<keyword evidence="3" id="KW-1185">Reference proteome</keyword>
<evidence type="ECO:0000313" key="3">
    <source>
        <dbReference type="Proteomes" id="UP000247702"/>
    </source>
</evidence>
<dbReference type="InterPro" id="IPR032675">
    <property type="entry name" value="LRR_dom_sf"/>
</dbReference>
<dbReference type="AlphaFoldDB" id="A0A2Z6RWR8"/>
<dbReference type="OrthoDB" id="2346365at2759"/>